<name>A0A6H9Y927_9ACTN</name>
<dbReference type="AlphaFoldDB" id="A0A6H9Y927"/>
<organism evidence="1 2">
    <name type="scientific">Actinomadura rudentiformis</name>
    <dbReference type="NCBI Taxonomy" id="359158"/>
    <lineage>
        <taxon>Bacteria</taxon>
        <taxon>Bacillati</taxon>
        <taxon>Actinomycetota</taxon>
        <taxon>Actinomycetes</taxon>
        <taxon>Streptosporangiales</taxon>
        <taxon>Thermomonosporaceae</taxon>
        <taxon>Actinomadura</taxon>
    </lineage>
</organism>
<dbReference type="RefSeq" id="WP_192810289.1">
    <property type="nucleotide sequence ID" value="NZ_WBMT01000038.1"/>
</dbReference>
<reference evidence="1 2" key="1">
    <citation type="submission" date="2019-09" db="EMBL/GenBank/DDBJ databases">
        <title>Actinomadura physcomitrii sp. nov., a novel actinomycete isolated from moss [Physcomitrium sphaericum (Ludw) Fuernr].</title>
        <authorList>
            <person name="Zhuang X."/>
            <person name="Liu C."/>
        </authorList>
    </citation>
    <scope>NUCLEOTIDE SEQUENCE [LARGE SCALE GENOMIC DNA]</scope>
    <source>
        <strain evidence="1 2">HMC1</strain>
    </source>
</reference>
<dbReference type="EMBL" id="WBMT01000038">
    <property type="protein sequence ID" value="KAB2339093.1"/>
    <property type="molecule type" value="Genomic_DNA"/>
</dbReference>
<evidence type="ECO:0000313" key="2">
    <source>
        <dbReference type="Proteomes" id="UP000468735"/>
    </source>
</evidence>
<comment type="caution">
    <text evidence="1">The sequence shown here is derived from an EMBL/GenBank/DDBJ whole genome shotgun (WGS) entry which is preliminary data.</text>
</comment>
<gene>
    <name evidence="1" type="ORF">F8566_49065</name>
</gene>
<protein>
    <submittedName>
        <fullName evidence="1">Uncharacterized protein</fullName>
    </submittedName>
</protein>
<accession>A0A6H9Y927</accession>
<sequence length="92" mass="10498">MTKALVSARRKASSPDRYAWVWVSPLRDGTFKVSAVEIPRRLVDENICFFEDDIDRVHVGTVLKIADIDELMESLGVDPDELDAPWHNDFPL</sequence>
<proteinExistence type="predicted"/>
<evidence type="ECO:0000313" key="1">
    <source>
        <dbReference type="EMBL" id="KAB2339093.1"/>
    </source>
</evidence>
<dbReference type="Proteomes" id="UP000468735">
    <property type="component" value="Unassembled WGS sequence"/>
</dbReference>
<keyword evidence="2" id="KW-1185">Reference proteome</keyword>